<organism evidence="1 2">
    <name type="scientific">Trichonephila clavipes</name>
    <name type="common">Golden silk orbweaver</name>
    <name type="synonym">Nephila clavipes</name>
    <dbReference type="NCBI Taxonomy" id="2585209"/>
    <lineage>
        <taxon>Eukaryota</taxon>
        <taxon>Metazoa</taxon>
        <taxon>Ecdysozoa</taxon>
        <taxon>Arthropoda</taxon>
        <taxon>Chelicerata</taxon>
        <taxon>Arachnida</taxon>
        <taxon>Araneae</taxon>
        <taxon>Araneomorphae</taxon>
        <taxon>Entelegynae</taxon>
        <taxon>Araneoidea</taxon>
        <taxon>Nephilidae</taxon>
        <taxon>Trichonephila</taxon>
    </lineage>
</organism>
<comment type="caution">
    <text evidence="1">The sequence shown here is derived from an EMBL/GenBank/DDBJ whole genome shotgun (WGS) entry which is preliminary data.</text>
</comment>
<evidence type="ECO:0000313" key="2">
    <source>
        <dbReference type="Proteomes" id="UP000887159"/>
    </source>
</evidence>
<proteinExistence type="predicted"/>
<dbReference type="EMBL" id="BMAU01021233">
    <property type="protein sequence ID" value="GFY02331.1"/>
    <property type="molecule type" value="Genomic_DNA"/>
</dbReference>
<protein>
    <submittedName>
        <fullName evidence="1">Uncharacterized protein</fullName>
    </submittedName>
</protein>
<gene>
    <name evidence="1" type="ORF">TNCV_3502131</name>
</gene>
<reference evidence="1" key="1">
    <citation type="submission" date="2020-08" db="EMBL/GenBank/DDBJ databases">
        <title>Multicomponent nature underlies the extraordinary mechanical properties of spider dragline silk.</title>
        <authorList>
            <person name="Kono N."/>
            <person name="Nakamura H."/>
            <person name="Mori M."/>
            <person name="Yoshida Y."/>
            <person name="Ohtoshi R."/>
            <person name="Malay A.D."/>
            <person name="Moran D.A.P."/>
            <person name="Tomita M."/>
            <person name="Numata K."/>
            <person name="Arakawa K."/>
        </authorList>
    </citation>
    <scope>NUCLEOTIDE SEQUENCE</scope>
</reference>
<sequence length="90" mass="10286">MHVKSVEAQTCGVEVGRGGCQLSCRPHHLTMVQNYESCRVVNSRFSRWRQPYGQCVMRSNISAIENPPFEGAEARPRSWIEVFPLSWCES</sequence>
<evidence type="ECO:0000313" key="1">
    <source>
        <dbReference type="EMBL" id="GFY02331.1"/>
    </source>
</evidence>
<keyword evidence="2" id="KW-1185">Reference proteome</keyword>
<accession>A0A8X6S5E4</accession>
<dbReference type="Proteomes" id="UP000887159">
    <property type="component" value="Unassembled WGS sequence"/>
</dbReference>
<dbReference type="AlphaFoldDB" id="A0A8X6S5E4"/>
<name>A0A8X6S5E4_TRICX</name>